<dbReference type="Proteomes" id="UP001206925">
    <property type="component" value="Unassembled WGS sequence"/>
</dbReference>
<name>A0AAD5G7L7_AMBAR</name>
<gene>
    <name evidence="1" type="ORF">M8C21_031364</name>
</gene>
<feature type="non-terminal residue" evidence="1">
    <location>
        <position position="1"/>
    </location>
</feature>
<accession>A0AAD5G7L7</accession>
<comment type="caution">
    <text evidence="1">The sequence shown here is derived from an EMBL/GenBank/DDBJ whole genome shotgun (WGS) entry which is preliminary data.</text>
</comment>
<dbReference type="AlphaFoldDB" id="A0AAD5G7L7"/>
<reference evidence="1" key="1">
    <citation type="submission" date="2022-06" db="EMBL/GenBank/DDBJ databases">
        <title>Uncovering the hologenomic basis of an extraordinary plant invasion.</title>
        <authorList>
            <person name="Bieker V.C."/>
            <person name="Martin M.D."/>
            <person name="Gilbert T."/>
            <person name="Hodgins K."/>
            <person name="Battlay P."/>
            <person name="Petersen B."/>
            <person name="Wilson J."/>
        </authorList>
    </citation>
    <scope>NUCLEOTIDE SEQUENCE</scope>
    <source>
        <strain evidence="1">AA19_3_7</strain>
        <tissue evidence="1">Leaf</tissue>
    </source>
</reference>
<evidence type="ECO:0000313" key="1">
    <source>
        <dbReference type="EMBL" id="KAI7732085.1"/>
    </source>
</evidence>
<organism evidence="1 2">
    <name type="scientific">Ambrosia artemisiifolia</name>
    <name type="common">Common ragweed</name>
    <dbReference type="NCBI Taxonomy" id="4212"/>
    <lineage>
        <taxon>Eukaryota</taxon>
        <taxon>Viridiplantae</taxon>
        <taxon>Streptophyta</taxon>
        <taxon>Embryophyta</taxon>
        <taxon>Tracheophyta</taxon>
        <taxon>Spermatophyta</taxon>
        <taxon>Magnoliopsida</taxon>
        <taxon>eudicotyledons</taxon>
        <taxon>Gunneridae</taxon>
        <taxon>Pentapetalae</taxon>
        <taxon>asterids</taxon>
        <taxon>campanulids</taxon>
        <taxon>Asterales</taxon>
        <taxon>Asteraceae</taxon>
        <taxon>Asteroideae</taxon>
        <taxon>Heliantheae alliance</taxon>
        <taxon>Heliantheae</taxon>
        <taxon>Ambrosia</taxon>
    </lineage>
</organism>
<dbReference type="EMBL" id="JAMZMK010010316">
    <property type="protein sequence ID" value="KAI7732085.1"/>
    <property type="molecule type" value="Genomic_DNA"/>
</dbReference>
<evidence type="ECO:0000313" key="2">
    <source>
        <dbReference type="Proteomes" id="UP001206925"/>
    </source>
</evidence>
<protein>
    <submittedName>
        <fullName evidence="1">Uncharacterized protein</fullName>
    </submittedName>
</protein>
<keyword evidence="2" id="KW-1185">Reference proteome</keyword>
<proteinExistence type="predicted"/>
<sequence>FAGQKMHAKKLTRTQPPLVSVVNGIPRLFNLAKKKKNLVTECINMQQNSVSSSKIVEAFKETFLWMHAKQGRA</sequence>